<dbReference type="Gene3D" id="1.10.1780.10">
    <property type="entry name" value="Clp, N-terminal domain"/>
    <property type="match status" value="1"/>
</dbReference>
<gene>
    <name evidence="2" type="ORF">KO481_32775</name>
</gene>
<comment type="caution">
    <text evidence="2">The sequence shown here is derived from an EMBL/GenBank/DDBJ whole genome shotgun (WGS) entry which is preliminary data.</text>
</comment>
<protein>
    <submittedName>
        <fullName evidence="2">Clp protease</fullName>
    </submittedName>
</protein>
<dbReference type="Pfam" id="PF02861">
    <property type="entry name" value="Clp_N"/>
    <property type="match status" value="1"/>
</dbReference>
<evidence type="ECO:0000259" key="1">
    <source>
        <dbReference type="Pfam" id="PF02861"/>
    </source>
</evidence>
<dbReference type="InterPro" id="IPR036628">
    <property type="entry name" value="Clp_N_dom_sf"/>
</dbReference>
<evidence type="ECO:0000313" key="2">
    <source>
        <dbReference type="EMBL" id="MBU3066280.1"/>
    </source>
</evidence>
<dbReference type="RefSeq" id="WP_215922371.1">
    <property type="nucleotide sequence ID" value="NZ_JAHKNI010000014.1"/>
</dbReference>
<evidence type="ECO:0000313" key="3">
    <source>
        <dbReference type="Proteomes" id="UP000733379"/>
    </source>
</evidence>
<organism evidence="2 3">
    <name type="scientific">Nocardia albiluteola</name>
    <dbReference type="NCBI Taxonomy" id="2842303"/>
    <lineage>
        <taxon>Bacteria</taxon>
        <taxon>Bacillati</taxon>
        <taxon>Actinomycetota</taxon>
        <taxon>Actinomycetes</taxon>
        <taxon>Mycobacteriales</taxon>
        <taxon>Nocardiaceae</taxon>
        <taxon>Nocardia</taxon>
    </lineage>
</organism>
<name>A0ABS6BA50_9NOCA</name>
<keyword evidence="2" id="KW-0645">Protease</keyword>
<dbReference type="InterPro" id="IPR004176">
    <property type="entry name" value="Clp_R_N"/>
</dbReference>
<keyword evidence="3" id="KW-1185">Reference proteome</keyword>
<dbReference type="GO" id="GO:0006508">
    <property type="term" value="P:proteolysis"/>
    <property type="evidence" value="ECO:0007669"/>
    <property type="project" value="UniProtKB-KW"/>
</dbReference>
<dbReference type="Proteomes" id="UP000733379">
    <property type="component" value="Unassembled WGS sequence"/>
</dbReference>
<proteinExistence type="predicted"/>
<accession>A0ABS6BA50</accession>
<keyword evidence="2" id="KW-0378">Hydrolase</keyword>
<dbReference type="GO" id="GO:0008233">
    <property type="term" value="F:peptidase activity"/>
    <property type="evidence" value="ECO:0007669"/>
    <property type="project" value="UniProtKB-KW"/>
</dbReference>
<sequence length="157" mass="16215">MGTGKFINPVLARSRLEAQRDGSATVEAPHLLLALAASDDATVRRALTAVGLDHTAIRDALFREFEHSLSLVGVAELARGLPRPSATPDPASALGASAKLAIARGVEAAADPRDFRPAHLLQGIVRAQAGTATRALDLIGVDRAELDAQVSAALGEA</sequence>
<dbReference type="SUPFAM" id="SSF81923">
    <property type="entry name" value="Double Clp-N motif"/>
    <property type="match status" value="1"/>
</dbReference>
<dbReference type="EMBL" id="JAHKNI010000014">
    <property type="protein sequence ID" value="MBU3066280.1"/>
    <property type="molecule type" value="Genomic_DNA"/>
</dbReference>
<feature type="domain" description="Clp R" evidence="1">
    <location>
        <begin position="10"/>
        <end position="67"/>
    </location>
</feature>
<reference evidence="2 3" key="1">
    <citation type="submission" date="2021-06" db="EMBL/GenBank/DDBJ databases">
        <title>Actinomycetes sequencing.</title>
        <authorList>
            <person name="Shan Q."/>
        </authorList>
    </citation>
    <scope>NUCLEOTIDE SEQUENCE [LARGE SCALE GENOMIC DNA]</scope>
    <source>
        <strain evidence="2 3">NEAU-G5</strain>
    </source>
</reference>